<gene>
    <name evidence="1" type="ORF">SCLCIDRAFT_142337</name>
</gene>
<dbReference type="AlphaFoldDB" id="A0A0C2YQ48"/>
<dbReference type="PANTHER" id="PTHR33096">
    <property type="entry name" value="CXC2 DOMAIN-CONTAINING PROTEIN"/>
    <property type="match status" value="1"/>
</dbReference>
<evidence type="ECO:0000313" key="1">
    <source>
        <dbReference type="EMBL" id="KIM51863.1"/>
    </source>
</evidence>
<evidence type="ECO:0000313" key="2">
    <source>
        <dbReference type="Proteomes" id="UP000053989"/>
    </source>
</evidence>
<dbReference type="Pfam" id="PF18758">
    <property type="entry name" value="KDZ"/>
    <property type="match status" value="1"/>
</dbReference>
<keyword evidence="2" id="KW-1185">Reference proteome</keyword>
<protein>
    <recommendedName>
        <fullName evidence="3">CxC1-like cysteine cluster associated with KDZ transposases domain-containing protein</fullName>
    </recommendedName>
</protein>
<reference evidence="1 2" key="1">
    <citation type="submission" date="2014-04" db="EMBL/GenBank/DDBJ databases">
        <authorList>
            <consortium name="DOE Joint Genome Institute"/>
            <person name="Kuo A."/>
            <person name="Kohler A."/>
            <person name="Nagy L.G."/>
            <person name="Floudas D."/>
            <person name="Copeland A."/>
            <person name="Barry K.W."/>
            <person name="Cichocki N."/>
            <person name="Veneault-Fourrey C."/>
            <person name="LaButti K."/>
            <person name="Lindquist E.A."/>
            <person name="Lipzen A."/>
            <person name="Lundell T."/>
            <person name="Morin E."/>
            <person name="Murat C."/>
            <person name="Sun H."/>
            <person name="Tunlid A."/>
            <person name="Henrissat B."/>
            <person name="Grigoriev I.V."/>
            <person name="Hibbett D.S."/>
            <person name="Martin F."/>
            <person name="Nordberg H.P."/>
            <person name="Cantor M.N."/>
            <person name="Hua S.X."/>
        </authorList>
    </citation>
    <scope>NUCLEOTIDE SEQUENCE [LARGE SCALE GENOMIC DNA]</scope>
    <source>
        <strain evidence="1 2">Foug A</strain>
    </source>
</reference>
<dbReference type="OrthoDB" id="3259803at2759"/>
<evidence type="ECO:0008006" key="3">
    <source>
        <dbReference type="Google" id="ProtNLM"/>
    </source>
</evidence>
<dbReference type="InParanoid" id="A0A0C2YQ48"/>
<dbReference type="HOGENOM" id="CLU_004552_9_1_1"/>
<name>A0A0C2YQ48_9AGAM</name>
<reference evidence="2" key="2">
    <citation type="submission" date="2015-01" db="EMBL/GenBank/DDBJ databases">
        <title>Evolutionary Origins and Diversification of the Mycorrhizal Mutualists.</title>
        <authorList>
            <consortium name="DOE Joint Genome Institute"/>
            <consortium name="Mycorrhizal Genomics Consortium"/>
            <person name="Kohler A."/>
            <person name="Kuo A."/>
            <person name="Nagy L.G."/>
            <person name="Floudas D."/>
            <person name="Copeland A."/>
            <person name="Barry K.W."/>
            <person name="Cichocki N."/>
            <person name="Veneault-Fourrey C."/>
            <person name="LaButti K."/>
            <person name="Lindquist E.A."/>
            <person name="Lipzen A."/>
            <person name="Lundell T."/>
            <person name="Morin E."/>
            <person name="Murat C."/>
            <person name="Riley R."/>
            <person name="Ohm R."/>
            <person name="Sun H."/>
            <person name="Tunlid A."/>
            <person name="Henrissat B."/>
            <person name="Grigoriev I.V."/>
            <person name="Hibbett D.S."/>
            <person name="Martin F."/>
        </authorList>
    </citation>
    <scope>NUCLEOTIDE SEQUENCE [LARGE SCALE GENOMIC DNA]</scope>
    <source>
        <strain evidence="2">Foug A</strain>
    </source>
</reference>
<dbReference type="STRING" id="1036808.A0A0C2YQ48"/>
<dbReference type="PANTHER" id="PTHR33096:SF1">
    <property type="entry name" value="CXC1-LIKE CYSTEINE CLUSTER ASSOCIATED WITH KDZ TRANSPOSASES DOMAIN-CONTAINING PROTEIN"/>
    <property type="match status" value="1"/>
</dbReference>
<accession>A0A0C2YQ48</accession>
<proteinExistence type="predicted"/>
<dbReference type="InterPro" id="IPR040521">
    <property type="entry name" value="KDZ"/>
</dbReference>
<sequence length="454" mass="52645">MTSAGEKQHYALALIRALFSHLPEDFQVGILYDIGCQLERSCRKWGFLRSLLPRISFGISVFHAFGHQWPCQLIYHPRKCQGFGLSDGEGCERFWSAIKGLIPSLRISGFHQRLFVIDFQVQHLGKKSLASLGHWLHQRWNHCQEKKSVARHGLALSGIDEEILQMEWQAQVSAQTKPAPRRSQKAGENAIRQIMVTQKSLDGYKEKLQELERHLLLESTDVIGLEIQMAECHRKIKYFSEALKRQTAALGVNGHADLRKLSSNAYLQLQMNAYALKARIRDRLHQHKFELERLERSYRKTVNGVWYLVNQKLLDHTEASVKRREPGIQKLATSYNNLCMQMVALINQRKAPQGSVAPLPISRDELFKLDVDDDIWQDIGLNDESNWLPPAWLADEKVRMGIKSLLEFRRCEEEENRLLKERRMLAEWFTEEWNWLHKAKLNAGKNFHLTGVHS</sequence>
<dbReference type="Proteomes" id="UP000053989">
    <property type="component" value="Unassembled WGS sequence"/>
</dbReference>
<organism evidence="1 2">
    <name type="scientific">Scleroderma citrinum Foug A</name>
    <dbReference type="NCBI Taxonomy" id="1036808"/>
    <lineage>
        <taxon>Eukaryota</taxon>
        <taxon>Fungi</taxon>
        <taxon>Dikarya</taxon>
        <taxon>Basidiomycota</taxon>
        <taxon>Agaricomycotina</taxon>
        <taxon>Agaricomycetes</taxon>
        <taxon>Agaricomycetidae</taxon>
        <taxon>Boletales</taxon>
        <taxon>Sclerodermatineae</taxon>
        <taxon>Sclerodermataceae</taxon>
        <taxon>Scleroderma</taxon>
    </lineage>
</organism>
<dbReference type="EMBL" id="KN822235">
    <property type="protein sequence ID" value="KIM51863.1"/>
    <property type="molecule type" value="Genomic_DNA"/>
</dbReference>